<dbReference type="CDD" id="cd06261">
    <property type="entry name" value="TM_PBP2"/>
    <property type="match status" value="1"/>
</dbReference>
<feature type="domain" description="ABC transmembrane type-1" evidence="8">
    <location>
        <begin position="90"/>
        <end position="331"/>
    </location>
</feature>
<dbReference type="PANTHER" id="PTHR43227">
    <property type="entry name" value="BLL4140 PROTEIN"/>
    <property type="match status" value="1"/>
</dbReference>
<dbReference type="AlphaFoldDB" id="A0A1H1H5G2"/>
<organism evidence="9 10">
    <name type="scientific">Natronobacterium texcoconense</name>
    <dbReference type="NCBI Taxonomy" id="1095778"/>
    <lineage>
        <taxon>Archaea</taxon>
        <taxon>Methanobacteriati</taxon>
        <taxon>Methanobacteriota</taxon>
        <taxon>Stenosarchaea group</taxon>
        <taxon>Halobacteria</taxon>
        <taxon>Halobacteriales</taxon>
        <taxon>Natrialbaceae</taxon>
        <taxon>Natronobacterium</taxon>
    </lineage>
</organism>
<evidence type="ECO:0000256" key="7">
    <source>
        <dbReference type="RuleBase" id="RU363032"/>
    </source>
</evidence>
<dbReference type="GO" id="GO:0005886">
    <property type="term" value="C:plasma membrane"/>
    <property type="evidence" value="ECO:0007669"/>
    <property type="project" value="UniProtKB-SubCell"/>
</dbReference>
<evidence type="ECO:0000256" key="1">
    <source>
        <dbReference type="ARBA" id="ARBA00004651"/>
    </source>
</evidence>
<gene>
    <name evidence="9" type="ORF">SAMN04489842_2790</name>
</gene>
<feature type="transmembrane region" description="Helical" evidence="7">
    <location>
        <begin position="215"/>
        <end position="232"/>
    </location>
</feature>
<feature type="transmembrane region" description="Helical" evidence="7">
    <location>
        <begin position="310"/>
        <end position="332"/>
    </location>
</feature>
<evidence type="ECO:0000256" key="6">
    <source>
        <dbReference type="ARBA" id="ARBA00023136"/>
    </source>
</evidence>
<name>A0A1H1H5G2_NATTX</name>
<evidence type="ECO:0000256" key="5">
    <source>
        <dbReference type="ARBA" id="ARBA00022989"/>
    </source>
</evidence>
<dbReference type="Pfam" id="PF00528">
    <property type="entry name" value="BPD_transp_1"/>
    <property type="match status" value="1"/>
</dbReference>
<dbReference type="InterPro" id="IPR035906">
    <property type="entry name" value="MetI-like_sf"/>
</dbReference>
<dbReference type="STRING" id="1095778.SAMN04489842_2790"/>
<keyword evidence="3" id="KW-1003">Cell membrane</keyword>
<reference evidence="10" key="1">
    <citation type="submission" date="2016-10" db="EMBL/GenBank/DDBJ databases">
        <authorList>
            <person name="Varghese N."/>
            <person name="Submissions S."/>
        </authorList>
    </citation>
    <scope>NUCLEOTIDE SEQUENCE [LARGE SCALE GENOMIC DNA]</scope>
    <source>
        <strain evidence="10">DSM 24767</strain>
    </source>
</reference>
<comment type="similarity">
    <text evidence="7">Belongs to the binding-protein-dependent transport system permease family.</text>
</comment>
<dbReference type="EMBL" id="FNLC01000002">
    <property type="protein sequence ID" value="SDR20316.1"/>
    <property type="molecule type" value="Genomic_DNA"/>
</dbReference>
<accession>A0A1H1H5G2</accession>
<evidence type="ECO:0000256" key="4">
    <source>
        <dbReference type="ARBA" id="ARBA00022692"/>
    </source>
</evidence>
<comment type="subcellular location">
    <subcellularLocation>
        <location evidence="1 7">Cell membrane</location>
        <topology evidence="1 7">Multi-pass membrane protein</topology>
    </subcellularLocation>
</comment>
<keyword evidence="10" id="KW-1185">Reference proteome</keyword>
<evidence type="ECO:0000259" key="8">
    <source>
        <dbReference type="PROSITE" id="PS50928"/>
    </source>
</evidence>
<dbReference type="PANTHER" id="PTHR43227:SF7">
    <property type="entry name" value="ARABINOOLIGOSACCHARIDES TRANSPORT SYSTEM PERMEASE PROTEIN ARAP"/>
    <property type="match status" value="1"/>
</dbReference>
<dbReference type="SUPFAM" id="SSF161098">
    <property type="entry name" value="MetI-like"/>
    <property type="match status" value="1"/>
</dbReference>
<feature type="transmembrane region" description="Helical" evidence="7">
    <location>
        <begin position="160"/>
        <end position="182"/>
    </location>
</feature>
<dbReference type="RefSeq" id="WP_090382815.1">
    <property type="nucleotide sequence ID" value="NZ_FNLC01000002.1"/>
</dbReference>
<feature type="transmembrane region" description="Helical" evidence="7">
    <location>
        <begin position="128"/>
        <end position="148"/>
    </location>
</feature>
<dbReference type="Proteomes" id="UP000198848">
    <property type="component" value="Unassembled WGS sequence"/>
</dbReference>
<dbReference type="Gene3D" id="1.10.3720.10">
    <property type="entry name" value="MetI-like"/>
    <property type="match status" value="1"/>
</dbReference>
<sequence>MSTSFFERFSDRGQQQLPGFLEDRDWLAFFLVAPGIVLFLSFMLFPIAFLIYLSFTDATHTGTVIGGEANFIGIDNYVQLFTDTQFWNSLGVTWLFLAVSVTAKIIVGVAIALVLTHARVRGKRYMRALVIVPLGFPEIFSITVWRGMFSSARFGPFNEILSMYNSAVASIVGVIDWLLFFVTINAPEFLLVDIPVAWFGSRWSTFASYVTTEVWLAYPFMVIIIVSALQDVPMELHDAAKVDGAGYFHRFWHVTMPAIKRPVMFASILTAAASFQQFLVPWVFNRGGPARDNELILVYGFREAIELNEYALSSAIMVTALVFVGMFMWIAVKKGNLADGVSNE</sequence>
<evidence type="ECO:0000256" key="2">
    <source>
        <dbReference type="ARBA" id="ARBA00022448"/>
    </source>
</evidence>
<keyword evidence="4 7" id="KW-0812">Transmembrane</keyword>
<feature type="transmembrane region" description="Helical" evidence="7">
    <location>
        <begin position="263"/>
        <end position="284"/>
    </location>
</feature>
<evidence type="ECO:0000313" key="9">
    <source>
        <dbReference type="EMBL" id="SDR20316.1"/>
    </source>
</evidence>
<keyword evidence="2 7" id="KW-0813">Transport</keyword>
<feature type="transmembrane region" description="Helical" evidence="7">
    <location>
        <begin position="26"/>
        <end position="53"/>
    </location>
</feature>
<dbReference type="InterPro" id="IPR050809">
    <property type="entry name" value="UgpAE/MalFG_permease"/>
</dbReference>
<protein>
    <submittedName>
        <fullName evidence="9">Carbohydrate ABC transporter membrane protein 1, CUT1 family</fullName>
    </submittedName>
</protein>
<evidence type="ECO:0000256" key="3">
    <source>
        <dbReference type="ARBA" id="ARBA00022475"/>
    </source>
</evidence>
<keyword evidence="5 7" id="KW-1133">Transmembrane helix</keyword>
<dbReference type="OrthoDB" id="18784at2157"/>
<dbReference type="PROSITE" id="PS50928">
    <property type="entry name" value="ABC_TM1"/>
    <property type="match status" value="1"/>
</dbReference>
<dbReference type="InterPro" id="IPR000515">
    <property type="entry name" value="MetI-like"/>
</dbReference>
<proteinExistence type="inferred from homology"/>
<keyword evidence="6 7" id="KW-0472">Membrane</keyword>
<dbReference type="GO" id="GO:0055085">
    <property type="term" value="P:transmembrane transport"/>
    <property type="evidence" value="ECO:0007669"/>
    <property type="project" value="InterPro"/>
</dbReference>
<feature type="transmembrane region" description="Helical" evidence="7">
    <location>
        <begin position="94"/>
        <end position="116"/>
    </location>
</feature>
<evidence type="ECO:0000313" key="10">
    <source>
        <dbReference type="Proteomes" id="UP000198848"/>
    </source>
</evidence>